<feature type="transmembrane region" description="Helical" evidence="7">
    <location>
        <begin position="416"/>
        <end position="435"/>
    </location>
</feature>
<dbReference type="GO" id="GO:0042910">
    <property type="term" value="F:xenobiotic transmembrane transporter activity"/>
    <property type="evidence" value="ECO:0007669"/>
    <property type="project" value="InterPro"/>
</dbReference>
<feature type="transmembrane region" description="Helical" evidence="7">
    <location>
        <begin position="45"/>
        <end position="74"/>
    </location>
</feature>
<evidence type="ECO:0000313" key="8">
    <source>
        <dbReference type="EMBL" id="GFE81731.1"/>
    </source>
</evidence>
<dbReference type="PANTHER" id="PTHR43549:SF3">
    <property type="entry name" value="MULTIDRUG RESISTANCE PROTEIN YPNP-RELATED"/>
    <property type="match status" value="1"/>
</dbReference>
<dbReference type="InterPro" id="IPR052031">
    <property type="entry name" value="Membrane_Transporter-Flippase"/>
</dbReference>
<keyword evidence="9" id="KW-1185">Reference proteome</keyword>
<comment type="caution">
    <text evidence="8">The sequence shown here is derived from an EMBL/GenBank/DDBJ whole genome shotgun (WGS) entry which is preliminary data.</text>
</comment>
<dbReference type="EMBL" id="BLJN01000003">
    <property type="protein sequence ID" value="GFE81731.1"/>
    <property type="molecule type" value="Genomic_DNA"/>
</dbReference>
<feature type="transmembrane region" description="Helical" evidence="7">
    <location>
        <begin position="192"/>
        <end position="217"/>
    </location>
</feature>
<dbReference type="GO" id="GO:0005886">
    <property type="term" value="C:plasma membrane"/>
    <property type="evidence" value="ECO:0007669"/>
    <property type="project" value="UniProtKB-SubCell"/>
</dbReference>
<keyword evidence="6 7" id="KW-0472">Membrane</keyword>
<evidence type="ECO:0000256" key="6">
    <source>
        <dbReference type="ARBA" id="ARBA00023136"/>
    </source>
</evidence>
<dbReference type="CDD" id="cd13141">
    <property type="entry name" value="MATE_like_13"/>
    <property type="match status" value="1"/>
</dbReference>
<accession>A0A829YFZ2</accession>
<evidence type="ECO:0000256" key="4">
    <source>
        <dbReference type="ARBA" id="ARBA00022692"/>
    </source>
</evidence>
<protein>
    <submittedName>
        <fullName evidence="8">MATE family efflux transporter</fullName>
    </submittedName>
</protein>
<feature type="transmembrane region" description="Helical" evidence="7">
    <location>
        <begin position="94"/>
        <end position="112"/>
    </location>
</feature>
<feature type="transmembrane region" description="Helical" evidence="7">
    <location>
        <begin position="385"/>
        <end position="404"/>
    </location>
</feature>
<feature type="transmembrane region" description="Helical" evidence="7">
    <location>
        <begin position="317"/>
        <end position="337"/>
    </location>
</feature>
<dbReference type="Pfam" id="PF01554">
    <property type="entry name" value="MatE"/>
    <property type="match status" value="2"/>
</dbReference>
<gene>
    <name evidence="8" type="ORF">GCM10011487_37310</name>
</gene>
<proteinExistence type="predicted"/>
<keyword evidence="3" id="KW-1003">Cell membrane</keyword>
<dbReference type="PANTHER" id="PTHR43549">
    <property type="entry name" value="MULTIDRUG RESISTANCE PROTEIN YPNP-RELATED"/>
    <property type="match status" value="1"/>
</dbReference>
<feature type="transmembrane region" description="Helical" evidence="7">
    <location>
        <begin position="357"/>
        <end position="378"/>
    </location>
</feature>
<keyword evidence="5 7" id="KW-1133">Transmembrane helix</keyword>
<comment type="subcellular location">
    <subcellularLocation>
        <location evidence="1">Cell inner membrane</location>
        <topology evidence="1">Multi-pass membrane protein</topology>
    </subcellularLocation>
</comment>
<dbReference type="AlphaFoldDB" id="A0A829YFZ2"/>
<sequence length="451" mass="48078">MKDLTQGSIAGHLVSLAVPTAAGMLFQTLYYFVDLYFVAALGDAAVAGVSAAGNVMFIVLALTQVLGVGTVALISHAVGRKDQQDANLVFNQSLLIAALCGLIVIVAGYLMAGPYLQAVAADEATIEAGKAYLYWFFPGLALQFALVSMSSALRGTGIVKPTMVVQVLTVLLNTALAPVLIAGWGTGYAMGVAGAGLASTISIAAGVVLLSVYFGRLEKYVSFHPEQWQPRVAVWRRMLSVGLPAGGEFALMFLYTAITYWAIRDFGAAAQAGFGIGSRIMQGIFMPAMAIAFVVAPIAGQNYGAKRMERVRETFRVASVQCVSVMLAVMVLCQWRPEALVAFFSKDPEVIRVGALFLHLISWNFVMSGLIFTCSGLFQALGNTVPALLSSASRLLVYAVPLMWLTSQPGYQIEHVWYLSIAASAVQAVISVTLLRKQMRLQLGLPATQPA</sequence>
<keyword evidence="2" id="KW-0813">Transport</keyword>
<evidence type="ECO:0000313" key="9">
    <source>
        <dbReference type="Proteomes" id="UP000445000"/>
    </source>
</evidence>
<dbReference type="PIRSF" id="PIRSF006603">
    <property type="entry name" value="DinF"/>
    <property type="match status" value="1"/>
</dbReference>
<dbReference type="GO" id="GO:0015297">
    <property type="term" value="F:antiporter activity"/>
    <property type="evidence" value="ECO:0007669"/>
    <property type="project" value="InterPro"/>
</dbReference>
<name>A0A829YFZ2_9GAMM</name>
<dbReference type="InterPro" id="IPR048279">
    <property type="entry name" value="MdtK-like"/>
</dbReference>
<feature type="transmembrane region" description="Helical" evidence="7">
    <location>
        <begin position="238"/>
        <end position="263"/>
    </location>
</feature>
<feature type="transmembrane region" description="Helical" evidence="7">
    <location>
        <begin position="132"/>
        <end position="153"/>
    </location>
</feature>
<keyword evidence="4 7" id="KW-0812">Transmembrane</keyword>
<evidence type="ECO:0000256" key="5">
    <source>
        <dbReference type="ARBA" id="ARBA00022989"/>
    </source>
</evidence>
<dbReference type="NCBIfam" id="TIGR00797">
    <property type="entry name" value="matE"/>
    <property type="match status" value="1"/>
</dbReference>
<evidence type="ECO:0000256" key="7">
    <source>
        <dbReference type="SAM" id="Phobius"/>
    </source>
</evidence>
<dbReference type="InterPro" id="IPR002528">
    <property type="entry name" value="MATE_fam"/>
</dbReference>
<feature type="transmembrane region" description="Helical" evidence="7">
    <location>
        <begin position="12"/>
        <end position="33"/>
    </location>
</feature>
<dbReference type="RefSeq" id="WP_161813342.1">
    <property type="nucleotide sequence ID" value="NZ_BLJN01000003.1"/>
</dbReference>
<feature type="transmembrane region" description="Helical" evidence="7">
    <location>
        <begin position="165"/>
        <end position="186"/>
    </location>
</feature>
<dbReference type="Proteomes" id="UP000445000">
    <property type="component" value="Unassembled WGS sequence"/>
</dbReference>
<evidence type="ECO:0000256" key="2">
    <source>
        <dbReference type="ARBA" id="ARBA00022448"/>
    </source>
</evidence>
<evidence type="ECO:0000256" key="3">
    <source>
        <dbReference type="ARBA" id="ARBA00022475"/>
    </source>
</evidence>
<feature type="transmembrane region" description="Helical" evidence="7">
    <location>
        <begin position="283"/>
        <end position="305"/>
    </location>
</feature>
<reference evidence="9" key="1">
    <citation type="submission" date="2020-01" db="EMBL/GenBank/DDBJ databases">
        <title>'Steroidobacter agaridevorans' sp. nov., agar-degrading bacteria isolated from rhizosphere soils.</title>
        <authorList>
            <person name="Ikenaga M."/>
            <person name="Kataoka M."/>
            <person name="Murouchi A."/>
            <person name="Katsuragi S."/>
            <person name="Sakai M."/>
        </authorList>
    </citation>
    <scope>NUCLEOTIDE SEQUENCE [LARGE SCALE GENOMIC DNA]</scope>
    <source>
        <strain evidence="9">YU21-B</strain>
    </source>
</reference>
<organism evidence="8 9">
    <name type="scientific">Steroidobacter agaridevorans</name>
    <dbReference type="NCBI Taxonomy" id="2695856"/>
    <lineage>
        <taxon>Bacteria</taxon>
        <taxon>Pseudomonadati</taxon>
        <taxon>Pseudomonadota</taxon>
        <taxon>Gammaproteobacteria</taxon>
        <taxon>Steroidobacterales</taxon>
        <taxon>Steroidobacteraceae</taxon>
        <taxon>Steroidobacter</taxon>
    </lineage>
</organism>
<evidence type="ECO:0000256" key="1">
    <source>
        <dbReference type="ARBA" id="ARBA00004429"/>
    </source>
</evidence>